<dbReference type="PANTHER" id="PTHR38123:SF6">
    <property type="entry name" value="CELL WALL SERINE-THREONINE-RICH GALACTOMANNOPROTEIN MP1 (AFU_ORTHOLOGUE AFUA_4G03240)"/>
    <property type="match status" value="1"/>
</dbReference>
<reference evidence="2 3" key="1">
    <citation type="journal article" date="2020" name="Genome Biol. Evol.">
        <title>A new high-quality draft genome assembly of the Chinese cordyceps Ophiocordyceps sinensis.</title>
        <authorList>
            <person name="Shu R."/>
            <person name="Zhang J."/>
            <person name="Meng Q."/>
            <person name="Zhang H."/>
            <person name="Zhou G."/>
            <person name="Li M."/>
            <person name="Wu P."/>
            <person name="Zhao Y."/>
            <person name="Chen C."/>
            <person name="Qin Q."/>
        </authorList>
    </citation>
    <scope>NUCLEOTIDE SEQUENCE [LARGE SCALE GENOMIC DNA]</scope>
    <source>
        <strain evidence="2 3">IOZ07</strain>
    </source>
</reference>
<name>A0A8H4PRX7_9HYPO</name>
<dbReference type="Gene3D" id="1.20.1280.140">
    <property type="match status" value="1"/>
</dbReference>
<keyword evidence="1" id="KW-0732">Signal</keyword>
<evidence type="ECO:0000313" key="2">
    <source>
        <dbReference type="EMBL" id="KAF4509339.1"/>
    </source>
</evidence>
<dbReference type="AlphaFoldDB" id="A0A8H4PRX7"/>
<dbReference type="InterPro" id="IPR021054">
    <property type="entry name" value="Cell_wall_mannoprotein_1"/>
</dbReference>
<keyword evidence="3" id="KW-1185">Reference proteome</keyword>
<proteinExistence type="predicted"/>
<evidence type="ECO:0000313" key="3">
    <source>
        <dbReference type="Proteomes" id="UP000557566"/>
    </source>
</evidence>
<comment type="caution">
    <text evidence="2">The sequence shown here is derived from an EMBL/GenBank/DDBJ whole genome shotgun (WGS) entry which is preliminary data.</text>
</comment>
<protein>
    <recommendedName>
        <fullName evidence="4">Cell wall galactomannoprotein</fullName>
    </recommendedName>
</protein>
<dbReference type="OrthoDB" id="2422134at2759"/>
<accession>A0A8H4PRX7</accession>
<gene>
    <name evidence="2" type="ORF">G6O67_003518</name>
</gene>
<feature type="signal peptide" evidence="1">
    <location>
        <begin position="1"/>
        <end position="17"/>
    </location>
</feature>
<dbReference type="GO" id="GO:0005576">
    <property type="term" value="C:extracellular region"/>
    <property type="evidence" value="ECO:0007669"/>
    <property type="project" value="TreeGrafter"/>
</dbReference>
<dbReference type="Pfam" id="PF12296">
    <property type="entry name" value="HsbA"/>
    <property type="match status" value="1"/>
</dbReference>
<dbReference type="PANTHER" id="PTHR38123">
    <property type="entry name" value="CELL WALL SERINE-THREONINE-RICH GALACTOMANNOPROTEIN MP1 (AFU_ORTHOLOGUE AFUA_4G03240)"/>
    <property type="match status" value="1"/>
</dbReference>
<dbReference type="Proteomes" id="UP000557566">
    <property type="component" value="Unassembled WGS sequence"/>
</dbReference>
<feature type="chain" id="PRO_5034819531" description="Cell wall galactomannoprotein" evidence="1">
    <location>
        <begin position="18"/>
        <end position="177"/>
    </location>
</feature>
<organism evidence="2 3">
    <name type="scientific">Ophiocordyceps sinensis</name>
    <dbReference type="NCBI Taxonomy" id="72228"/>
    <lineage>
        <taxon>Eukaryota</taxon>
        <taxon>Fungi</taxon>
        <taxon>Dikarya</taxon>
        <taxon>Ascomycota</taxon>
        <taxon>Pezizomycotina</taxon>
        <taxon>Sordariomycetes</taxon>
        <taxon>Hypocreomycetidae</taxon>
        <taxon>Hypocreales</taxon>
        <taxon>Ophiocordycipitaceae</taxon>
        <taxon>Ophiocordyceps</taxon>
    </lineage>
</organism>
<evidence type="ECO:0000256" key="1">
    <source>
        <dbReference type="SAM" id="SignalP"/>
    </source>
</evidence>
<dbReference type="EMBL" id="JAAVMX010000004">
    <property type="protein sequence ID" value="KAF4509339.1"/>
    <property type="molecule type" value="Genomic_DNA"/>
</dbReference>
<evidence type="ECO:0008006" key="4">
    <source>
        <dbReference type="Google" id="ProtNLM"/>
    </source>
</evidence>
<sequence>MKLFAPIALCLASSVFAAPNIDPTDSFVMAEVMSSIQSAVDSFAATVSDIPNKGTNDLTTKGKALASTIKSGATRVQSSPSLPLDQALKLVPEFDKVQDRVTSVEKELFAQLPAIQAAEQCVPVRNMVEEILQSTMDCLEVALPKIPALGQPLATMKIAEVTKTLHNMKDDFAPGKC</sequence>